<sequence length="224" mass="25133">MAKRELLKATAELKITVKANKVKWEEAQAKAKTGLAANLKVDGFRKGKIPANLLDKYISEPEVWHKALPTMLDDLVKEAAKEIKEDEIILDGPSYNVEKLTGTELEVSFIYPVYPEIKLADYKNLKTKYVEPTLDDKAVEEELKNLQNMHGVLVPVEREAKLGDTLKFDFEGFVGEAAFQGGKAEDYELELGSGQFIPGFEDQLVGVKAGEEKEVKVTFPEEYH</sequence>
<reference evidence="14 15" key="1">
    <citation type="submission" date="2018-02" db="EMBL/GenBank/DDBJ databases">
        <title>Mycoplasma marinum and Mycoplasma todarodis sp. nov., moderately halophilic and psychrotolerant mycoplasmas isolated from cephalopods.</title>
        <authorList>
            <person name="Viver T."/>
        </authorList>
    </citation>
    <scope>NUCLEOTIDE SEQUENCE [LARGE SCALE GENOMIC DNA]</scope>
    <source>
        <strain evidence="14 15">5H</strain>
    </source>
</reference>
<feature type="non-terminal residue" evidence="14">
    <location>
        <position position="224"/>
    </location>
</feature>
<keyword evidence="15" id="KW-1185">Reference proteome</keyword>
<dbReference type="Pfam" id="PF05697">
    <property type="entry name" value="Trigger_N"/>
    <property type="match status" value="1"/>
</dbReference>
<evidence type="ECO:0000256" key="6">
    <source>
        <dbReference type="ARBA" id="ARBA00023110"/>
    </source>
</evidence>
<evidence type="ECO:0000256" key="8">
    <source>
        <dbReference type="ARBA" id="ARBA00023235"/>
    </source>
</evidence>
<accession>A0A4R0XSI2</accession>
<evidence type="ECO:0000256" key="10">
    <source>
        <dbReference type="ARBA" id="ARBA00024849"/>
    </source>
</evidence>
<gene>
    <name evidence="14" type="primary">tig</name>
    <name evidence="14" type="ORF">C4B25_03355</name>
</gene>
<dbReference type="InterPro" id="IPR008881">
    <property type="entry name" value="Trigger_fac_ribosome-bd_bac"/>
</dbReference>
<dbReference type="SUPFAM" id="SSF54534">
    <property type="entry name" value="FKBP-like"/>
    <property type="match status" value="1"/>
</dbReference>
<dbReference type="EMBL" id="PSZP01000027">
    <property type="protein sequence ID" value="TCG10667.1"/>
    <property type="molecule type" value="Genomic_DNA"/>
</dbReference>
<evidence type="ECO:0000256" key="11">
    <source>
        <dbReference type="PROSITE-ProRule" id="PRU00277"/>
    </source>
</evidence>
<dbReference type="InterPro" id="IPR005215">
    <property type="entry name" value="Trig_fac"/>
</dbReference>
<dbReference type="Proteomes" id="UP000291072">
    <property type="component" value="Unassembled WGS sequence"/>
</dbReference>
<comment type="similarity">
    <text evidence="3 12">Belongs to the FKBP-type PPIase family. Tig subfamily.</text>
</comment>
<comment type="caution">
    <text evidence="14">The sequence shown here is derived from an EMBL/GenBank/DDBJ whole genome shotgun (WGS) entry which is preliminary data.</text>
</comment>
<evidence type="ECO:0000256" key="12">
    <source>
        <dbReference type="RuleBase" id="RU003914"/>
    </source>
</evidence>
<dbReference type="GO" id="GO:0005737">
    <property type="term" value="C:cytoplasm"/>
    <property type="evidence" value="ECO:0007669"/>
    <property type="project" value="UniProtKB-SubCell"/>
</dbReference>
<evidence type="ECO:0000256" key="5">
    <source>
        <dbReference type="ARBA" id="ARBA00022618"/>
    </source>
</evidence>
<protein>
    <recommendedName>
        <fullName evidence="4 12">Trigger factor</fullName>
    </recommendedName>
</protein>
<evidence type="ECO:0000313" key="15">
    <source>
        <dbReference type="Proteomes" id="UP000291072"/>
    </source>
</evidence>
<dbReference type="FunFam" id="3.10.50.40:FF:000001">
    <property type="entry name" value="Trigger factor"/>
    <property type="match status" value="1"/>
</dbReference>
<dbReference type="Gene3D" id="3.30.70.1050">
    <property type="entry name" value="Trigger factor ribosome-binding domain"/>
    <property type="match status" value="1"/>
</dbReference>
<dbReference type="SUPFAM" id="SSF102735">
    <property type="entry name" value="Trigger factor ribosome-binding domain"/>
    <property type="match status" value="1"/>
</dbReference>
<dbReference type="GO" id="GO:0051301">
    <property type="term" value="P:cell division"/>
    <property type="evidence" value="ECO:0007669"/>
    <property type="project" value="UniProtKB-KW"/>
</dbReference>
<dbReference type="GO" id="GO:0015031">
    <property type="term" value="P:protein transport"/>
    <property type="evidence" value="ECO:0007669"/>
    <property type="project" value="InterPro"/>
</dbReference>
<evidence type="ECO:0000256" key="7">
    <source>
        <dbReference type="ARBA" id="ARBA00023186"/>
    </source>
</evidence>
<dbReference type="NCBIfam" id="TIGR00115">
    <property type="entry name" value="tig"/>
    <property type="match status" value="1"/>
</dbReference>
<dbReference type="PROSITE" id="PS50059">
    <property type="entry name" value="FKBP_PPIASE"/>
    <property type="match status" value="1"/>
</dbReference>
<dbReference type="InterPro" id="IPR001179">
    <property type="entry name" value="PPIase_FKBP_dom"/>
</dbReference>
<keyword evidence="9 12" id="KW-0131">Cell cycle</keyword>
<keyword evidence="7 12" id="KW-0143">Chaperone</keyword>
<dbReference type="GO" id="GO:0003755">
    <property type="term" value="F:peptidyl-prolyl cis-trans isomerase activity"/>
    <property type="evidence" value="ECO:0007669"/>
    <property type="project" value="UniProtKB-KW"/>
</dbReference>
<name>A0A4R0XSI2_9MOLU</name>
<feature type="domain" description="PPIase FKBP-type" evidence="13">
    <location>
        <begin position="163"/>
        <end position="224"/>
    </location>
</feature>
<dbReference type="InterPro" id="IPR036611">
    <property type="entry name" value="Trigger_fac_ribosome-bd_sf"/>
</dbReference>
<dbReference type="Pfam" id="PF00254">
    <property type="entry name" value="FKBP_C"/>
    <property type="match status" value="1"/>
</dbReference>
<evidence type="ECO:0000256" key="2">
    <source>
        <dbReference type="ARBA" id="ARBA00004496"/>
    </source>
</evidence>
<evidence type="ECO:0000256" key="4">
    <source>
        <dbReference type="ARBA" id="ARBA00016902"/>
    </source>
</evidence>
<dbReference type="AlphaFoldDB" id="A0A4R0XSI2"/>
<dbReference type="InterPro" id="IPR046357">
    <property type="entry name" value="PPIase_dom_sf"/>
</dbReference>
<dbReference type="Gene3D" id="3.10.50.40">
    <property type="match status" value="1"/>
</dbReference>
<evidence type="ECO:0000259" key="13">
    <source>
        <dbReference type="PROSITE" id="PS50059"/>
    </source>
</evidence>
<comment type="function">
    <text evidence="10">Involved in protein export. Acts as a chaperone by maintaining the newly synthesized protein in an open conformation. Functions as a peptidyl-prolyl cis-trans isomerase.</text>
</comment>
<organism evidence="14 15">
    <name type="scientific">Mycoplasma todarodis</name>
    <dbReference type="NCBI Taxonomy" id="1937191"/>
    <lineage>
        <taxon>Bacteria</taxon>
        <taxon>Bacillati</taxon>
        <taxon>Mycoplasmatota</taxon>
        <taxon>Mollicutes</taxon>
        <taxon>Mycoplasmataceae</taxon>
        <taxon>Mycoplasma</taxon>
    </lineage>
</organism>
<dbReference type="RefSeq" id="WP_131613633.1">
    <property type="nucleotide sequence ID" value="NZ_PSZP01000027.1"/>
</dbReference>
<comment type="catalytic activity">
    <reaction evidence="1 11">
        <text>[protein]-peptidylproline (omega=180) = [protein]-peptidylproline (omega=0)</text>
        <dbReference type="Rhea" id="RHEA:16237"/>
        <dbReference type="Rhea" id="RHEA-COMP:10747"/>
        <dbReference type="Rhea" id="RHEA-COMP:10748"/>
        <dbReference type="ChEBI" id="CHEBI:83833"/>
        <dbReference type="ChEBI" id="CHEBI:83834"/>
        <dbReference type="EC" id="5.2.1.8"/>
    </reaction>
</comment>
<proteinExistence type="inferred from homology"/>
<keyword evidence="6 11" id="KW-0697">Rotamase</keyword>
<keyword evidence="5 12" id="KW-0132">Cell division</keyword>
<dbReference type="OrthoDB" id="9767721at2"/>
<comment type="subcellular location">
    <subcellularLocation>
        <location evidence="2">Cytoplasm</location>
    </subcellularLocation>
</comment>
<evidence type="ECO:0000256" key="1">
    <source>
        <dbReference type="ARBA" id="ARBA00000971"/>
    </source>
</evidence>
<evidence type="ECO:0000256" key="3">
    <source>
        <dbReference type="ARBA" id="ARBA00005464"/>
    </source>
</evidence>
<dbReference type="GO" id="GO:0006457">
    <property type="term" value="P:protein folding"/>
    <property type="evidence" value="ECO:0007669"/>
    <property type="project" value="InterPro"/>
</dbReference>
<evidence type="ECO:0000256" key="9">
    <source>
        <dbReference type="ARBA" id="ARBA00023306"/>
    </source>
</evidence>
<evidence type="ECO:0000313" key="14">
    <source>
        <dbReference type="EMBL" id="TCG10667.1"/>
    </source>
</evidence>
<keyword evidence="8 11" id="KW-0413">Isomerase</keyword>